<sequence length="132" mass="14033">MNDGSSCASVSDRSPETLDRTASRDRTSTGASVSNWVRERSRVPVTTIRLSAAFASSPGCGAVCAKADELAISATNALPVMNFMMPLGLPDWIRRFGSGLATPPFTIVTILVQIDDMGRAEPPPAPAEPERR</sequence>
<proteinExistence type="predicted"/>
<feature type="compositionally biased region" description="Polar residues" evidence="1">
    <location>
        <begin position="1"/>
        <end position="12"/>
    </location>
</feature>
<evidence type="ECO:0000313" key="2">
    <source>
        <dbReference type="EMBL" id="VVT15554.1"/>
    </source>
</evidence>
<dbReference type="EMBL" id="CABVLI010000039">
    <property type="protein sequence ID" value="VVT15554.1"/>
    <property type="molecule type" value="Genomic_DNA"/>
</dbReference>
<dbReference type="AlphaFoldDB" id="A0A5E7ZDV4"/>
<protein>
    <submittedName>
        <fullName evidence="2">Uncharacterized protein</fullName>
    </submittedName>
</protein>
<evidence type="ECO:0000313" key="3">
    <source>
        <dbReference type="Proteomes" id="UP000326857"/>
    </source>
</evidence>
<feature type="region of interest" description="Disordered" evidence="1">
    <location>
        <begin position="1"/>
        <end position="33"/>
    </location>
</feature>
<organism evidence="2 3">
    <name type="scientific">Sphingomonas aurantiaca</name>
    <dbReference type="NCBI Taxonomy" id="185949"/>
    <lineage>
        <taxon>Bacteria</taxon>
        <taxon>Pseudomonadati</taxon>
        <taxon>Pseudomonadota</taxon>
        <taxon>Alphaproteobacteria</taxon>
        <taxon>Sphingomonadales</taxon>
        <taxon>Sphingomonadaceae</taxon>
        <taxon>Sphingomonas</taxon>
    </lineage>
</organism>
<feature type="compositionally biased region" description="Basic and acidic residues" evidence="1">
    <location>
        <begin position="13"/>
        <end position="27"/>
    </location>
</feature>
<dbReference type="Proteomes" id="UP000326857">
    <property type="component" value="Unassembled WGS sequence"/>
</dbReference>
<accession>A0A5E7ZDV4</accession>
<name>A0A5E7ZDV4_9SPHN</name>
<gene>
    <name evidence="2" type="ORF">SPHINGO391_440354</name>
</gene>
<evidence type="ECO:0000256" key="1">
    <source>
        <dbReference type="SAM" id="MobiDB-lite"/>
    </source>
</evidence>
<reference evidence="2 3" key="1">
    <citation type="submission" date="2019-09" db="EMBL/GenBank/DDBJ databases">
        <authorList>
            <person name="Dittami M. S."/>
        </authorList>
    </citation>
    <scope>NUCLEOTIDE SEQUENCE [LARGE SCALE GENOMIC DNA]</scope>
    <source>
        <strain evidence="2">SPHINGO391</strain>
    </source>
</reference>